<keyword evidence="1" id="KW-0472">Membrane</keyword>
<evidence type="ECO:0000313" key="3">
    <source>
        <dbReference type="Proteomes" id="UP000823851"/>
    </source>
</evidence>
<protein>
    <submittedName>
        <fullName evidence="2">Pro-sigmaK processing inhibitor BofA family protein</fullName>
    </submittedName>
</protein>
<dbReference type="InterPro" id="IPR010001">
    <property type="entry name" value="BofA"/>
</dbReference>
<gene>
    <name evidence="2" type="ORF">H9912_08045</name>
</gene>
<sequence>MGIVTIGAACLLVLLAAAMRSRTQQLLNVILRAVLGLLLIWFVNAFLDGQGIPVHVGLGAASLFACGMLGVPGALLLYGIEICAWLMG</sequence>
<evidence type="ECO:0000256" key="1">
    <source>
        <dbReference type="SAM" id="Phobius"/>
    </source>
</evidence>
<proteinExistence type="predicted"/>
<feature type="transmembrane region" description="Helical" evidence="1">
    <location>
        <begin position="59"/>
        <end position="87"/>
    </location>
</feature>
<organism evidence="2 3">
    <name type="scientific">Candidatus Eisenbergiella stercorigallinarum</name>
    <dbReference type="NCBI Taxonomy" id="2838557"/>
    <lineage>
        <taxon>Bacteria</taxon>
        <taxon>Bacillati</taxon>
        <taxon>Bacillota</taxon>
        <taxon>Clostridia</taxon>
        <taxon>Lachnospirales</taxon>
        <taxon>Lachnospiraceae</taxon>
        <taxon>Eisenbergiella</taxon>
    </lineage>
</organism>
<keyword evidence="1" id="KW-0812">Transmembrane</keyword>
<dbReference type="Pfam" id="PF07441">
    <property type="entry name" value="BofA"/>
    <property type="match status" value="1"/>
</dbReference>
<dbReference type="Proteomes" id="UP000823851">
    <property type="component" value="Unassembled WGS sequence"/>
</dbReference>
<reference evidence="2" key="1">
    <citation type="journal article" date="2021" name="PeerJ">
        <title>Extensive microbial diversity within the chicken gut microbiome revealed by metagenomics and culture.</title>
        <authorList>
            <person name="Gilroy R."/>
            <person name="Ravi A."/>
            <person name="Getino M."/>
            <person name="Pursley I."/>
            <person name="Horton D.L."/>
            <person name="Alikhan N.F."/>
            <person name="Baker D."/>
            <person name="Gharbi K."/>
            <person name="Hall N."/>
            <person name="Watson M."/>
            <person name="Adriaenssens E.M."/>
            <person name="Foster-Nyarko E."/>
            <person name="Jarju S."/>
            <person name="Secka A."/>
            <person name="Antonio M."/>
            <person name="Oren A."/>
            <person name="Chaudhuri R.R."/>
            <person name="La Ragione R."/>
            <person name="Hildebrand F."/>
            <person name="Pallen M.J."/>
        </authorList>
    </citation>
    <scope>NUCLEOTIDE SEQUENCE</scope>
    <source>
        <strain evidence="2">ChiHjej8B7-25341</strain>
    </source>
</reference>
<dbReference type="EMBL" id="DWUW01000229">
    <property type="protein sequence ID" value="HJD31877.1"/>
    <property type="molecule type" value="Genomic_DNA"/>
</dbReference>
<evidence type="ECO:0000313" key="2">
    <source>
        <dbReference type="EMBL" id="HJD31877.1"/>
    </source>
</evidence>
<comment type="caution">
    <text evidence="2">The sequence shown here is derived from an EMBL/GenBank/DDBJ whole genome shotgun (WGS) entry which is preliminary data.</text>
</comment>
<accession>A0A9D2QZ45</accession>
<keyword evidence="1" id="KW-1133">Transmembrane helix</keyword>
<feature type="transmembrane region" description="Helical" evidence="1">
    <location>
        <begin position="30"/>
        <end position="47"/>
    </location>
</feature>
<reference evidence="2" key="2">
    <citation type="submission" date="2021-04" db="EMBL/GenBank/DDBJ databases">
        <authorList>
            <person name="Gilroy R."/>
        </authorList>
    </citation>
    <scope>NUCLEOTIDE SEQUENCE</scope>
    <source>
        <strain evidence="2">ChiHjej8B7-25341</strain>
    </source>
</reference>
<name>A0A9D2QZ45_9FIRM</name>
<dbReference type="AlphaFoldDB" id="A0A9D2QZ45"/>